<evidence type="ECO:0000313" key="1">
    <source>
        <dbReference type="EMBL" id="AZG47144.1"/>
    </source>
</evidence>
<evidence type="ECO:0000313" key="2">
    <source>
        <dbReference type="Proteomes" id="UP000271469"/>
    </source>
</evidence>
<dbReference type="KEGG" id="gom:D7316_03752"/>
<keyword evidence="2" id="KW-1185">Reference proteome</keyword>
<dbReference type="AlphaFoldDB" id="A0A3G8JPV5"/>
<dbReference type="EMBL" id="CP033972">
    <property type="protein sequence ID" value="AZG47144.1"/>
    <property type="molecule type" value="Genomic_DNA"/>
</dbReference>
<dbReference type="RefSeq" id="WP_124709553.1">
    <property type="nucleotide sequence ID" value="NZ_CP033972.1"/>
</dbReference>
<sequence>MASVMPGISSPNAAAGGLAGFETAEAVGRSDEAVRQALSTITGRCEQFAGALKVGAHVIVSSEAIAARQLRSVGDLNEPSGI</sequence>
<proteinExistence type="predicted"/>
<dbReference type="OrthoDB" id="4378935at2"/>
<name>A0A3G8JPV5_9ACTN</name>
<dbReference type="Proteomes" id="UP000271469">
    <property type="component" value="Chromosome"/>
</dbReference>
<accession>A0A3G8JPV5</accession>
<protein>
    <submittedName>
        <fullName evidence="1">Uncharacterized protein</fullName>
    </submittedName>
</protein>
<gene>
    <name evidence="1" type="ORF">D7316_03752</name>
</gene>
<organism evidence="1 2">
    <name type="scientific">Gordonia insulae</name>
    <dbReference type="NCBI Taxonomy" id="2420509"/>
    <lineage>
        <taxon>Bacteria</taxon>
        <taxon>Bacillati</taxon>
        <taxon>Actinomycetota</taxon>
        <taxon>Actinomycetes</taxon>
        <taxon>Mycobacteriales</taxon>
        <taxon>Gordoniaceae</taxon>
        <taxon>Gordonia</taxon>
    </lineage>
</organism>
<reference evidence="1 2" key="1">
    <citation type="submission" date="2018-11" db="EMBL/GenBank/DDBJ databases">
        <title>Gordonia insulae sp. nov., isolated from an island soil.</title>
        <authorList>
            <person name="Kim Y.S."/>
            <person name="Kim S.B."/>
        </authorList>
    </citation>
    <scope>NUCLEOTIDE SEQUENCE [LARGE SCALE GENOMIC DNA]</scope>
    <source>
        <strain evidence="1 2">MMS17-SY073</strain>
    </source>
</reference>